<dbReference type="InterPro" id="IPR039445">
    <property type="entry name" value="DauR-like_HTH"/>
</dbReference>
<dbReference type="Pfam" id="PF08348">
    <property type="entry name" value="PAS_6"/>
    <property type="match status" value="1"/>
</dbReference>
<proteinExistence type="predicted"/>
<evidence type="ECO:0000259" key="1">
    <source>
        <dbReference type="Pfam" id="PF08348"/>
    </source>
</evidence>
<dbReference type="PANTHER" id="PTHR35568">
    <property type="entry name" value="TRANSCRIPTIONAL REGULATOR DAUR"/>
    <property type="match status" value="1"/>
</dbReference>
<dbReference type="EMBL" id="LYDR01000119">
    <property type="protein sequence ID" value="ODA29847.1"/>
    <property type="molecule type" value="Genomic_DNA"/>
</dbReference>
<name>A0A1C3E999_9PLAN</name>
<keyword evidence="4" id="KW-1185">Reference proteome</keyword>
<feature type="domain" description="Transcriptional regulator DauR-like HTH" evidence="2">
    <location>
        <begin position="157"/>
        <end position="217"/>
    </location>
</feature>
<gene>
    <name evidence="3" type="ORF">A6X21_07195</name>
</gene>
<keyword evidence="3" id="KW-0238">DNA-binding</keyword>
<dbReference type="PANTHER" id="PTHR35568:SF1">
    <property type="entry name" value="TRANSCRIPTIONAL REGULATOR DAUR"/>
    <property type="match status" value="1"/>
</dbReference>
<dbReference type="Pfam" id="PF13309">
    <property type="entry name" value="HTH_22"/>
    <property type="match status" value="1"/>
</dbReference>
<dbReference type="AlphaFoldDB" id="A0A1C3E999"/>
<evidence type="ECO:0000313" key="4">
    <source>
        <dbReference type="Proteomes" id="UP000094828"/>
    </source>
</evidence>
<dbReference type="STRING" id="1841610.A6X21_07195"/>
<dbReference type="RefSeq" id="WP_068849169.1">
    <property type="nucleotide sequence ID" value="NZ_LYDR01000119.1"/>
</dbReference>
<dbReference type="InterPro" id="IPR039446">
    <property type="entry name" value="DauR-like"/>
</dbReference>
<dbReference type="GO" id="GO:0003677">
    <property type="term" value="F:DNA binding"/>
    <property type="evidence" value="ECO:0007669"/>
    <property type="project" value="UniProtKB-KW"/>
</dbReference>
<sequence length="217" mass="23736">MPKPASAASLQAAENAHLLAEAKKIVTAIGRMFAPCCEVVLHDLLHPEHSIIHIECPLSGRKVGDSGTELVFARIQDQNFPDVVQNYTNAFPDGRPVKSTSIGIRNGEGKYIAAICLNLDISLFSSMNRVVEQFISTEAFQAPIRETLRARSLHDVRQAIENFAAENNTQPRALSSNQRKELISLLSEVGLLQLRGAPSFVAETIGVCRTSIYNALK</sequence>
<protein>
    <submittedName>
        <fullName evidence="3">DNA-binding protein</fullName>
    </submittedName>
</protein>
<feature type="domain" description="YheO-like" evidence="1">
    <location>
        <begin position="19"/>
        <end position="128"/>
    </location>
</feature>
<dbReference type="InterPro" id="IPR013559">
    <property type="entry name" value="YheO"/>
</dbReference>
<comment type="caution">
    <text evidence="3">The sequence shown here is derived from an EMBL/GenBank/DDBJ whole genome shotgun (WGS) entry which is preliminary data.</text>
</comment>
<evidence type="ECO:0000313" key="3">
    <source>
        <dbReference type="EMBL" id="ODA29847.1"/>
    </source>
</evidence>
<accession>A0A1C3E999</accession>
<dbReference type="OrthoDB" id="9796595at2"/>
<evidence type="ECO:0000259" key="2">
    <source>
        <dbReference type="Pfam" id="PF13309"/>
    </source>
</evidence>
<dbReference type="Proteomes" id="UP000094828">
    <property type="component" value="Unassembled WGS sequence"/>
</dbReference>
<reference evidence="3 4" key="1">
    <citation type="submission" date="2016-05" db="EMBL/GenBank/DDBJ databases">
        <title>Genomic and physiological characterization of Planctopirus sp. isolated from fresh water lake.</title>
        <authorList>
            <person name="Subhash Y."/>
            <person name="Ramana C."/>
        </authorList>
    </citation>
    <scope>NUCLEOTIDE SEQUENCE [LARGE SCALE GENOMIC DNA]</scope>
    <source>
        <strain evidence="3 4">JC280</strain>
    </source>
</reference>
<organism evidence="3 4">
    <name type="scientific">Planctopirus hydrillae</name>
    <dbReference type="NCBI Taxonomy" id="1841610"/>
    <lineage>
        <taxon>Bacteria</taxon>
        <taxon>Pseudomonadati</taxon>
        <taxon>Planctomycetota</taxon>
        <taxon>Planctomycetia</taxon>
        <taxon>Planctomycetales</taxon>
        <taxon>Planctomycetaceae</taxon>
        <taxon>Planctopirus</taxon>
    </lineage>
</organism>